<reference evidence="4 5" key="1">
    <citation type="journal article" date="2015" name="Annu Rev Anim Biosci">
        <title>The Genome 10K Project: a way forward.</title>
        <authorList>
            <person name="Koepfli K.P."/>
            <person name="Paten B."/>
            <person name="O'Brien S.J."/>
            <person name="Koepfli K.P."/>
            <person name="Paten B."/>
            <person name="Antunes A."/>
            <person name="Belov K."/>
            <person name="Bustamante C."/>
            <person name="Castoe T.A."/>
            <person name="Clawson H."/>
            <person name="Crawford A.J."/>
            <person name="Diekhans M."/>
            <person name="Distel D."/>
            <person name="Durbin R."/>
            <person name="Earl D."/>
            <person name="Fujita M.K."/>
            <person name="Gamble T."/>
            <person name="Georges A."/>
            <person name="Gemmell N."/>
            <person name="Gilbert M.T."/>
            <person name="Graves J.M."/>
            <person name="Green R.E."/>
            <person name="Hickey G."/>
            <person name="Jarvis E.D."/>
            <person name="Johnson W."/>
            <person name="Komissarov A."/>
            <person name="Korf I."/>
            <person name="Kuhn R."/>
            <person name="Larkin D.M."/>
            <person name="Lewin H."/>
            <person name="Lopez J.V."/>
            <person name="Ma J."/>
            <person name="Marques-Bonet T."/>
            <person name="Miller W."/>
            <person name="Murphy R."/>
            <person name="Pevzner P."/>
            <person name="Shapiro B."/>
            <person name="Steiner C."/>
            <person name="Tamazian G."/>
            <person name="Venkatesh B."/>
            <person name="Wang J."/>
            <person name="Wayne R."/>
            <person name="Wiley E."/>
            <person name="Yang H."/>
            <person name="Zhang G."/>
            <person name="Haussler D."/>
            <person name="Ryder O."/>
            <person name="O'Brien S.J."/>
        </authorList>
    </citation>
    <scope>NUCLEOTIDE SEQUENCE</scope>
</reference>
<sequence>MDVLFIAVLAVPLIFGQKYEAEEGLEEEDYYQVIYYYTVTPNYDEFGESFTLDYSMFDSEDRLNRMDKELTKAEETTVSHETERADHEKPVTVKPVKPVKPVTVETQSPDMNDAGSSLQSPVPLLLSWALVQGWMYFM</sequence>
<dbReference type="OrthoDB" id="9834409at2759"/>
<organism evidence="4 5">
    <name type="scientific">Rhinolophus ferrumequinum</name>
    <name type="common">Greater horseshoe bat</name>
    <dbReference type="NCBI Taxonomy" id="59479"/>
    <lineage>
        <taxon>Eukaryota</taxon>
        <taxon>Metazoa</taxon>
        <taxon>Chordata</taxon>
        <taxon>Craniata</taxon>
        <taxon>Vertebrata</taxon>
        <taxon>Euteleostomi</taxon>
        <taxon>Mammalia</taxon>
        <taxon>Eutheria</taxon>
        <taxon>Laurasiatheria</taxon>
        <taxon>Chiroptera</taxon>
        <taxon>Yinpterochiroptera</taxon>
        <taxon>Rhinolophoidea</taxon>
        <taxon>Rhinolophidae</taxon>
        <taxon>Rhinolophinae</taxon>
        <taxon>Rhinolophus</taxon>
    </lineage>
</organism>
<dbReference type="Ensembl" id="ENSRFET00010033299.1">
    <property type="protein sequence ID" value="ENSRFEP00010030700.1"/>
    <property type="gene ID" value="ENSRFEG00010020321.1"/>
</dbReference>
<dbReference type="GeneTree" id="ENSGT00390000003103"/>
<keyword evidence="2" id="KW-0732">Signal</keyword>
<evidence type="ECO:0000313" key="4">
    <source>
        <dbReference type="Ensembl" id="ENSRFEP00010030700.1"/>
    </source>
</evidence>
<feature type="compositionally biased region" description="Basic and acidic residues" evidence="1">
    <location>
        <begin position="74"/>
        <end position="91"/>
    </location>
</feature>
<dbReference type="Pfam" id="PF15465">
    <property type="entry name" value="DUF4634"/>
    <property type="match status" value="1"/>
</dbReference>
<name>A0A671FYL2_RHIFE</name>
<reference evidence="3 6" key="4">
    <citation type="journal article" date="2020" name="Nature">
        <title>Six reference-quality genomes reveal evolution of bat adaptations.</title>
        <authorList>
            <person name="Jebb D."/>
            <person name="Huang Z."/>
            <person name="Pippel M."/>
            <person name="Hughes G.M."/>
            <person name="Lavrichenko K."/>
            <person name="Devanna P."/>
            <person name="Winkler S."/>
            <person name="Jermiin L.S."/>
            <person name="Skirmuntt E.C."/>
            <person name="Katzourakis A."/>
            <person name="Burkitt-Gray L."/>
            <person name="Ray D.A."/>
            <person name="Sullivan K.A.M."/>
            <person name="Roscito J.G."/>
            <person name="Kirilenko B.M."/>
            <person name="Davalos L.M."/>
            <person name="Corthals A.P."/>
            <person name="Power M.L."/>
            <person name="Jones G."/>
            <person name="Ransome R.D."/>
            <person name="Dechmann D.K.N."/>
            <person name="Locatelli A.G."/>
            <person name="Puechmaille S.J."/>
            <person name="Fedrigo O."/>
            <person name="Jarvis E.D."/>
            <person name="Hiller M."/>
            <person name="Vernes S.C."/>
            <person name="Myers E.W."/>
            <person name="Teeling E.C."/>
        </authorList>
    </citation>
    <scope>NUCLEOTIDE SEQUENCE [LARGE SCALE GENOMIC DNA]</scope>
    <source>
        <strain evidence="3">MRhiFer1</strain>
        <tissue evidence="3">Lung</tissue>
    </source>
</reference>
<feature type="region of interest" description="Disordered" evidence="1">
    <location>
        <begin position="74"/>
        <end position="100"/>
    </location>
</feature>
<gene>
    <name evidence="4" type="primary">C1orf54</name>
    <name evidence="3" type="ORF">mRhiFer1_001799</name>
</gene>
<dbReference type="EMBL" id="JACAGC010000021">
    <property type="protein sequence ID" value="KAF6292515.1"/>
    <property type="molecule type" value="Genomic_DNA"/>
</dbReference>
<evidence type="ECO:0000313" key="5">
    <source>
        <dbReference type="Proteomes" id="UP000472240"/>
    </source>
</evidence>
<keyword evidence="5" id="KW-1185">Reference proteome</keyword>
<accession>A0A671FYL2</accession>
<dbReference type="PANTHER" id="PTHR37870">
    <property type="entry name" value="CHROMOSOME 1 OPEN READING FRAME 54"/>
    <property type="match status" value="1"/>
</dbReference>
<feature type="chain" id="PRO_5044626829" evidence="2">
    <location>
        <begin position="17"/>
        <end position="138"/>
    </location>
</feature>
<dbReference type="GO" id="GO:2001013">
    <property type="term" value="P:epithelial cell proliferation involved in renal tubule morphogenesis"/>
    <property type="evidence" value="ECO:0007669"/>
    <property type="project" value="Ensembl"/>
</dbReference>
<reference evidence="4 5" key="2">
    <citation type="journal article" date="2018" name="Annu Rev Anim Biosci">
        <title>Bat Biology, Genomes, and the Bat1K Project: To Generate Chromosome-Level Genomes for All Living Bat Species.</title>
        <authorList>
            <person name="Teeling E.C."/>
            <person name="Vernes S.C."/>
            <person name="Davalos L.M."/>
            <person name="Ray D.A."/>
            <person name="Gilbert M.T.P."/>
            <person name="Myers E."/>
        </authorList>
    </citation>
    <scope>NUCLEOTIDE SEQUENCE</scope>
</reference>
<reference evidence="4 5" key="3">
    <citation type="submission" date="2018-12" db="EMBL/GenBank/DDBJ databases">
        <title>G10K-VGP greater horseshoe bat female genome, primary haplotype.</title>
        <authorList>
            <person name="Teeling E."/>
            <person name="Myers G."/>
            <person name="Vernes S."/>
            <person name="Pippel M."/>
            <person name="Winkler S."/>
            <person name="Fedrigo O."/>
            <person name="Rhie A."/>
            <person name="Koren S."/>
            <person name="Phillippy A."/>
            <person name="Lewin H."/>
            <person name="Damas J."/>
            <person name="Howe K."/>
            <person name="Mountcastle J."/>
            <person name="Jarvis E.D."/>
        </authorList>
    </citation>
    <scope>NUCLEOTIDE SEQUENCE [LARGE SCALE GENOMIC DNA]</scope>
</reference>
<evidence type="ECO:0000256" key="2">
    <source>
        <dbReference type="SAM" id="SignalP"/>
    </source>
</evidence>
<feature type="signal peptide" evidence="2">
    <location>
        <begin position="1"/>
        <end position="16"/>
    </location>
</feature>
<dbReference type="OMA" id="MTVEPQS"/>
<dbReference type="Proteomes" id="UP000585614">
    <property type="component" value="Unassembled WGS sequence"/>
</dbReference>
<reference evidence="4" key="5">
    <citation type="submission" date="2025-05" db="UniProtKB">
        <authorList>
            <consortium name="Ensembl"/>
        </authorList>
    </citation>
    <scope>IDENTIFICATION</scope>
</reference>
<protein>
    <submittedName>
        <fullName evidence="4">Chromosome 1 open reading frame 54</fullName>
    </submittedName>
</protein>
<dbReference type="GO" id="GO:0043491">
    <property type="term" value="P:phosphatidylinositol 3-kinase/protein kinase B signal transduction"/>
    <property type="evidence" value="ECO:0007669"/>
    <property type="project" value="Ensembl"/>
</dbReference>
<dbReference type="GO" id="GO:0009611">
    <property type="term" value="P:response to wounding"/>
    <property type="evidence" value="ECO:0007669"/>
    <property type="project" value="Ensembl"/>
</dbReference>
<proteinExistence type="predicted"/>
<dbReference type="PANTHER" id="PTHR37870:SF1">
    <property type="entry name" value="CHROMOSOME 2 C1ORF54 HOMOLOG"/>
    <property type="match status" value="1"/>
</dbReference>
<evidence type="ECO:0000256" key="1">
    <source>
        <dbReference type="SAM" id="MobiDB-lite"/>
    </source>
</evidence>
<dbReference type="Proteomes" id="UP000472240">
    <property type="component" value="Chromosome 22"/>
</dbReference>
<evidence type="ECO:0000313" key="6">
    <source>
        <dbReference type="Proteomes" id="UP000585614"/>
    </source>
</evidence>
<dbReference type="InterPro" id="IPR027957">
    <property type="entry name" value="DUF4634"/>
</dbReference>
<evidence type="ECO:0000313" key="3">
    <source>
        <dbReference type="EMBL" id="KAF6292515.1"/>
    </source>
</evidence>
<dbReference type="AlphaFoldDB" id="A0A671FYL2"/>